<dbReference type="AlphaFoldDB" id="A0A9P0A323"/>
<evidence type="ECO:0000313" key="3">
    <source>
        <dbReference type="Proteomes" id="UP001152759"/>
    </source>
</evidence>
<feature type="chain" id="PRO_5040357622" description="Cuticular protein" evidence="1">
    <location>
        <begin position="19"/>
        <end position="134"/>
    </location>
</feature>
<reference evidence="2" key="1">
    <citation type="submission" date="2021-12" db="EMBL/GenBank/DDBJ databases">
        <authorList>
            <person name="King R."/>
        </authorList>
    </citation>
    <scope>NUCLEOTIDE SEQUENCE</scope>
</reference>
<evidence type="ECO:0000256" key="1">
    <source>
        <dbReference type="SAM" id="SignalP"/>
    </source>
</evidence>
<proteinExistence type="predicted"/>
<feature type="signal peptide" evidence="1">
    <location>
        <begin position="1"/>
        <end position="18"/>
    </location>
</feature>
<dbReference type="Proteomes" id="UP001152759">
    <property type="component" value="Chromosome 10"/>
</dbReference>
<accession>A0A9P0A323</accession>
<protein>
    <recommendedName>
        <fullName evidence="4">Cuticular protein</fullName>
    </recommendedName>
</protein>
<evidence type="ECO:0000313" key="2">
    <source>
        <dbReference type="EMBL" id="CAH0383022.1"/>
    </source>
</evidence>
<name>A0A9P0A323_BEMTA</name>
<keyword evidence="3" id="KW-1185">Reference proteome</keyword>
<evidence type="ECO:0008006" key="4">
    <source>
        <dbReference type="Google" id="ProtNLM"/>
    </source>
</evidence>
<keyword evidence="1" id="KW-0732">Signal</keyword>
<organism evidence="2 3">
    <name type="scientific">Bemisia tabaci</name>
    <name type="common">Sweetpotato whitefly</name>
    <name type="synonym">Aleurodes tabaci</name>
    <dbReference type="NCBI Taxonomy" id="7038"/>
    <lineage>
        <taxon>Eukaryota</taxon>
        <taxon>Metazoa</taxon>
        <taxon>Ecdysozoa</taxon>
        <taxon>Arthropoda</taxon>
        <taxon>Hexapoda</taxon>
        <taxon>Insecta</taxon>
        <taxon>Pterygota</taxon>
        <taxon>Neoptera</taxon>
        <taxon>Paraneoptera</taxon>
        <taxon>Hemiptera</taxon>
        <taxon>Sternorrhyncha</taxon>
        <taxon>Aleyrodoidea</taxon>
        <taxon>Aleyrodidae</taxon>
        <taxon>Aleyrodinae</taxon>
        <taxon>Bemisia</taxon>
    </lineage>
</organism>
<sequence length="134" mass="14269">MAFVAVVAALAVLNLAAANPVPVYSKVSCPKPPLPEIKPVVIKSVLPAPANIMYKEPGVIAHESVPYEINYFGKPYIIKHKQSAALNVYSQKPVVVDEYAAPAFNEAIAPAAVIVEEVCPPAPCAEPAYPKPCY</sequence>
<dbReference type="EMBL" id="OU963871">
    <property type="protein sequence ID" value="CAH0383022.1"/>
    <property type="molecule type" value="Genomic_DNA"/>
</dbReference>
<gene>
    <name evidence="2" type="ORF">BEMITA_LOCUS2507</name>
</gene>